<dbReference type="CDD" id="cd06558">
    <property type="entry name" value="crotonase-like"/>
    <property type="match status" value="1"/>
</dbReference>
<name>A0ABV9KCT3_9RHOB</name>
<keyword evidence="2" id="KW-1185">Reference proteome</keyword>
<sequence length="245" mass="25959">MSDIDVRQEGRVTVFTINRPEKLNAISSGVAVDLQNAFGEFDASDQRVAVLCGAGEKAFTSGADVTDLPELWRCVPTVGIRTNKPIICAVDGWCVGGGLVMAATSDLCVATERAKFSYPEAKLGLTGGIIAALAARIPHKMAMEVMLLGRPVSGRRAYEMGLVNEVAPEGKHVEVALGMAQELAGMAPLVLGTLKAMVNDHMLTKSPSEQMALTQAALATVRNSADLQEGLAAYREKRSPNFTGK</sequence>
<dbReference type="SUPFAM" id="SSF52096">
    <property type="entry name" value="ClpP/crotonase"/>
    <property type="match status" value="1"/>
</dbReference>
<dbReference type="PANTHER" id="PTHR11941:SF54">
    <property type="entry name" value="ENOYL-COA HYDRATASE, MITOCHONDRIAL"/>
    <property type="match status" value="1"/>
</dbReference>
<dbReference type="Proteomes" id="UP001595973">
    <property type="component" value="Unassembled WGS sequence"/>
</dbReference>
<organism evidence="1 2">
    <name type="scientific">Seohaeicola nanhaiensis</name>
    <dbReference type="NCBI Taxonomy" id="1387282"/>
    <lineage>
        <taxon>Bacteria</taxon>
        <taxon>Pseudomonadati</taxon>
        <taxon>Pseudomonadota</taxon>
        <taxon>Alphaproteobacteria</taxon>
        <taxon>Rhodobacterales</taxon>
        <taxon>Roseobacteraceae</taxon>
        <taxon>Seohaeicola</taxon>
    </lineage>
</organism>
<accession>A0ABV9KCT3</accession>
<evidence type="ECO:0000313" key="1">
    <source>
        <dbReference type="EMBL" id="MFC4667745.1"/>
    </source>
</evidence>
<dbReference type="RefSeq" id="WP_380715977.1">
    <property type="nucleotide sequence ID" value="NZ_JBHSGI010000002.1"/>
</dbReference>
<dbReference type="InterPro" id="IPR001753">
    <property type="entry name" value="Enoyl-CoA_hydra/iso"/>
</dbReference>
<protein>
    <submittedName>
        <fullName evidence="1">Enoyl-CoA hydratase/isomerase family protein</fullName>
    </submittedName>
</protein>
<dbReference type="InterPro" id="IPR029045">
    <property type="entry name" value="ClpP/crotonase-like_dom_sf"/>
</dbReference>
<proteinExistence type="predicted"/>
<comment type="caution">
    <text evidence="1">The sequence shown here is derived from an EMBL/GenBank/DDBJ whole genome shotgun (WGS) entry which is preliminary data.</text>
</comment>
<dbReference type="Gene3D" id="3.90.226.10">
    <property type="entry name" value="2-enoyl-CoA Hydratase, Chain A, domain 1"/>
    <property type="match status" value="1"/>
</dbReference>
<gene>
    <name evidence="1" type="ORF">ACFO5X_04200</name>
</gene>
<evidence type="ECO:0000313" key="2">
    <source>
        <dbReference type="Proteomes" id="UP001595973"/>
    </source>
</evidence>
<dbReference type="Pfam" id="PF00378">
    <property type="entry name" value="ECH_1"/>
    <property type="match status" value="1"/>
</dbReference>
<reference evidence="2" key="1">
    <citation type="journal article" date="2019" name="Int. J. Syst. Evol. Microbiol.">
        <title>The Global Catalogue of Microorganisms (GCM) 10K type strain sequencing project: providing services to taxonomists for standard genome sequencing and annotation.</title>
        <authorList>
            <consortium name="The Broad Institute Genomics Platform"/>
            <consortium name="The Broad Institute Genome Sequencing Center for Infectious Disease"/>
            <person name="Wu L."/>
            <person name="Ma J."/>
        </authorList>
    </citation>
    <scope>NUCLEOTIDE SEQUENCE [LARGE SCALE GENOMIC DNA]</scope>
    <source>
        <strain evidence="2">CGMCC 4.7283</strain>
    </source>
</reference>
<dbReference type="EMBL" id="JBHSGI010000002">
    <property type="protein sequence ID" value="MFC4667745.1"/>
    <property type="molecule type" value="Genomic_DNA"/>
</dbReference>
<dbReference type="PANTHER" id="PTHR11941">
    <property type="entry name" value="ENOYL-COA HYDRATASE-RELATED"/>
    <property type="match status" value="1"/>
</dbReference>